<evidence type="ECO:0000256" key="4">
    <source>
        <dbReference type="ARBA" id="ARBA00023172"/>
    </source>
</evidence>
<feature type="domain" description="Core-binding (CB)" evidence="7">
    <location>
        <begin position="74"/>
        <end position="155"/>
    </location>
</feature>
<dbReference type="PROSITE" id="PS51898">
    <property type="entry name" value="TYR_RECOMBINASE"/>
    <property type="match status" value="1"/>
</dbReference>
<feature type="domain" description="Tyr recombinase" evidence="6">
    <location>
        <begin position="177"/>
        <end position="379"/>
    </location>
</feature>
<comment type="caution">
    <text evidence="8">The sequence shown here is derived from an EMBL/GenBank/DDBJ whole genome shotgun (WGS) entry which is preliminary data.</text>
</comment>
<dbReference type="GO" id="GO:0003677">
    <property type="term" value="F:DNA binding"/>
    <property type="evidence" value="ECO:0007669"/>
    <property type="project" value="UniProtKB-UniRule"/>
</dbReference>
<evidence type="ECO:0000313" key="9">
    <source>
        <dbReference type="Proteomes" id="UP000642748"/>
    </source>
</evidence>
<protein>
    <submittedName>
        <fullName evidence="8">Site-specific integrase</fullName>
    </submittedName>
</protein>
<gene>
    <name evidence="8" type="ORF">Raf01_96470</name>
</gene>
<proteinExistence type="inferred from homology"/>
<dbReference type="EMBL" id="BONZ01000134">
    <property type="protein sequence ID" value="GIH21475.1"/>
    <property type="molecule type" value="Genomic_DNA"/>
</dbReference>
<evidence type="ECO:0000256" key="2">
    <source>
        <dbReference type="ARBA" id="ARBA00022908"/>
    </source>
</evidence>
<sequence>MTEAKKPRRGRGEGGLYWDEKRQRFIAEVTIGYTPAGKRIVRRGSGKTKTEARAKLKEVLRDHEDGLTIAPQNYTVADAIDNWLAYGLNGCAQRTIDKYTILCRTHIIPAIGARKLRELSADDVDRWLASKAKTLSTSTLGDLYRCLKRAVNRAMARDKVKRNVVVLCDVPTGQAGRPSKSLTMAQAKALLDSAKTSRFYAYIVLSLLIGARTEELRALKWSHVDLDGQPDANPPVPPSIQVWRSVRAGGDTKTRKSRRTLALPERCVAALRRHRRIQDRKRAEAGYRWQDNDLVFCTALGGELLAGNVRRTFRRLTRKADIGDDWTPRELRHSFVSLLSSSGVRIEDIADLCGHAGTRVTEAVYRHQLRPVLLDGAVAMDQIFDARKGGGQAA</sequence>
<dbReference type="CDD" id="cd01189">
    <property type="entry name" value="INT_ICEBs1_C_like"/>
    <property type="match status" value="1"/>
</dbReference>
<keyword evidence="2" id="KW-0229">DNA integration</keyword>
<evidence type="ECO:0000259" key="6">
    <source>
        <dbReference type="PROSITE" id="PS51898"/>
    </source>
</evidence>
<comment type="similarity">
    <text evidence="1">Belongs to the 'phage' integrase family.</text>
</comment>
<dbReference type="InterPro" id="IPR013762">
    <property type="entry name" value="Integrase-like_cat_sf"/>
</dbReference>
<organism evidence="8 9">
    <name type="scientific">Rugosimonospora africana</name>
    <dbReference type="NCBI Taxonomy" id="556532"/>
    <lineage>
        <taxon>Bacteria</taxon>
        <taxon>Bacillati</taxon>
        <taxon>Actinomycetota</taxon>
        <taxon>Actinomycetes</taxon>
        <taxon>Micromonosporales</taxon>
        <taxon>Micromonosporaceae</taxon>
        <taxon>Rugosimonospora</taxon>
    </lineage>
</organism>
<name>A0A8J3VWM8_9ACTN</name>
<dbReference type="InterPro" id="IPR002104">
    <property type="entry name" value="Integrase_catalytic"/>
</dbReference>
<dbReference type="InterPro" id="IPR010998">
    <property type="entry name" value="Integrase_recombinase_N"/>
</dbReference>
<dbReference type="SUPFAM" id="SSF56349">
    <property type="entry name" value="DNA breaking-rejoining enzymes"/>
    <property type="match status" value="1"/>
</dbReference>
<dbReference type="InterPro" id="IPR050808">
    <property type="entry name" value="Phage_Integrase"/>
</dbReference>
<evidence type="ECO:0000256" key="1">
    <source>
        <dbReference type="ARBA" id="ARBA00008857"/>
    </source>
</evidence>
<dbReference type="AlphaFoldDB" id="A0A8J3VWM8"/>
<dbReference type="InterPro" id="IPR044068">
    <property type="entry name" value="CB"/>
</dbReference>
<accession>A0A8J3VWM8</accession>
<reference evidence="8" key="1">
    <citation type="submission" date="2021-01" db="EMBL/GenBank/DDBJ databases">
        <title>Whole genome shotgun sequence of Rugosimonospora africana NBRC 104875.</title>
        <authorList>
            <person name="Komaki H."/>
            <person name="Tamura T."/>
        </authorList>
    </citation>
    <scope>NUCLEOTIDE SEQUENCE</scope>
    <source>
        <strain evidence="8">NBRC 104875</strain>
    </source>
</reference>
<evidence type="ECO:0000256" key="5">
    <source>
        <dbReference type="PROSITE-ProRule" id="PRU01248"/>
    </source>
</evidence>
<dbReference type="Gene3D" id="1.10.150.130">
    <property type="match status" value="1"/>
</dbReference>
<dbReference type="Gene3D" id="1.10.443.10">
    <property type="entry name" value="Intergrase catalytic core"/>
    <property type="match status" value="1"/>
</dbReference>
<dbReference type="PROSITE" id="PS51900">
    <property type="entry name" value="CB"/>
    <property type="match status" value="1"/>
</dbReference>
<dbReference type="GO" id="GO:0015074">
    <property type="term" value="P:DNA integration"/>
    <property type="evidence" value="ECO:0007669"/>
    <property type="project" value="UniProtKB-KW"/>
</dbReference>
<dbReference type="Proteomes" id="UP000642748">
    <property type="component" value="Unassembled WGS sequence"/>
</dbReference>
<keyword evidence="9" id="KW-1185">Reference proteome</keyword>
<evidence type="ECO:0000259" key="7">
    <source>
        <dbReference type="PROSITE" id="PS51900"/>
    </source>
</evidence>
<evidence type="ECO:0000256" key="3">
    <source>
        <dbReference type="ARBA" id="ARBA00023125"/>
    </source>
</evidence>
<dbReference type="RefSeq" id="WP_203924854.1">
    <property type="nucleotide sequence ID" value="NZ_BONZ01000134.1"/>
</dbReference>
<dbReference type="PANTHER" id="PTHR30629:SF2">
    <property type="entry name" value="PROPHAGE INTEGRASE INTS-RELATED"/>
    <property type="match status" value="1"/>
</dbReference>
<dbReference type="PANTHER" id="PTHR30629">
    <property type="entry name" value="PROPHAGE INTEGRASE"/>
    <property type="match status" value="1"/>
</dbReference>
<keyword evidence="4" id="KW-0233">DNA recombination</keyword>
<dbReference type="Pfam" id="PF00589">
    <property type="entry name" value="Phage_integrase"/>
    <property type="match status" value="1"/>
</dbReference>
<evidence type="ECO:0000313" key="8">
    <source>
        <dbReference type="EMBL" id="GIH21475.1"/>
    </source>
</evidence>
<keyword evidence="3 5" id="KW-0238">DNA-binding</keyword>
<dbReference type="InterPro" id="IPR011010">
    <property type="entry name" value="DNA_brk_join_enz"/>
</dbReference>
<dbReference type="GO" id="GO:0006310">
    <property type="term" value="P:DNA recombination"/>
    <property type="evidence" value="ECO:0007669"/>
    <property type="project" value="UniProtKB-KW"/>
</dbReference>